<reference evidence="2 3" key="1">
    <citation type="journal article" date="2015" name="Sci. Rep.">
        <title>The power of single molecule real-time sequencing technology in the de novo assembly of a eukaryotic genome.</title>
        <authorList>
            <person name="Sakai H."/>
            <person name="Naito K."/>
            <person name="Ogiso-Tanaka E."/>
            <person name="Takahashi Y."/>
            <person name="Iseki K."/>
            <person name="Muto C."/>
            <person name="Satou K."/>
            <person name="Teruya K."/>
            <person name="Shiroma A."/>
            <person name="Shimoji M."/>
            <person name="Hirano T."/>
            <person name="Itoh T."/>
            <person name="Kaga A."/>
            <person name="Tomooka N."/>
        </authorList>
    </citation>
    <scope>NUCLEOTIDE SEQUENCE [LARGE SCALE GENOMIC DNA]</scope>
    <source>
        <strain evidence="3">cv. Shumari</strain>
    </source>
</reference>
<protein>
    <submittedName>
        <fullName evidence="2">Uncharacterized protein</fullName>
    </submittedName>
</protein>
<dbReference type="AlphaFoldDB" id="A0A0S3R6M4"/>
<proteinExistence type="predicted"/>
<keyword evidence="1" id="KW-0472">Membrane</keyword>
<feature type="transmembrane region" description="Helical" evidence="1">
    <location>
        <begin position="12"/>
        <end position="28"/>
    </location>
</feature>
<evidence type="ECO:0000313" key="3">
    <source>
        <dbReference type="Proteomes" id="UP000291084"/>
    </source>
</evidence>
<evidence type="ECO:0000313" key="2">
    <source>
        <dbReference type="EMBL" id="BAT76299.1"/>
    </source>
</evidence>
<name>A0A0S3R6M4_PHAAN</name>
<organism evidence="2 3">
    <name type="scientific">Vigna angularis var. angularis</name>
    <dbReference type="NCBI Taxonomy" id="157739"/>
    <lineage>
        <taxon>Eukaryota</taxon>
        <taxon>Viridiplantae</taxon>
        <taxon>Streptophyta</taxon>
        <taxon>Embryophyta</taxon>
        <taxon>Tracheophyta</taxon>
        <taxon>Spermatophyta</taxon>
        <taxon>Magnoliopsida</taxon>
        <taxon>eudicotyledons</taxon>
        <taxon>Gunneridae</taxon>
        <taxon>Pentapetalae</taxon>
        <taxon>rosids</taxon>
        <taxon>fabids</taxon>
        <taxon>Fabales</taxon>
        <taxon>Fabaceae</taxon>
        <taxon>Papilionoideae</taxon>
        <taxon>50 kb inversion clade</taxon>
        <taxon>NPAAA clade</taxon>
        <taxon>indigoferoid/millettioid clade</taxon>
        <taxon>Phaseoleae</taxon>
        <taxon>Vigna</taxon>
    </lineage>
</organism>
<keyword evidence="1" id="KW-1133">Transmembrane helix</keyword>
<keyword evidence="1" id="KW-0812">Transmembrane</keyword>
<gene>
    <name evidence="2" type="primary">Vigan.01G428000</name>
    <name evidence="2" type="ORF">VIGAN_01428000</name>
</gene>
<dbReference type="Proteomes" id="UP000291084">
    <property type="component" value="Chromosome 1"/>
</dbReference>
<evidence type="ECO:0000256" key="1">
    <source>
        <dbReference type="SAM" id="Phobius"/>
    </source>
</evidence>
<sequence length="76" mass="8545">MVPLRCSPPSLLFPLFLPILLFIFFTHLKGNHLSIDFPYSSLSTIKGIKTQVQSHFQFLANSANRSLGHSTKVCKI</sequence>
<accession>A0A0S3R6M4</accession>
<keyword evidence="3" id="KW-1185">Reference proteome</keyword>
<dbReference type="EMBL" id="AP015034">
    <property type="protein sequence ID" value="BAT76299.1"/>
    <property type="molecule type" value="Genomic_DNA"/>
</dbReference>